<dbReference type="EMBL" id="LAZR01055298">
    <property type="protein sequence ID" value="KKK76685.1"/>
    <property type="molecule type" value="Genomic_DNA"/>
</dbReference>
<comment type="caution">
    <text evidence="1">The sequence shown here is derived from an EMBL/GenBank/DDBJ whole genome shotgun (WGS) entry which is preliminary data.</text>
</comment>
<reference evidence="1" key="1">
    <citation type="journal article" date="2015" name="Nature">
        <title>Complex archaea that bridge the gap between prokaryotes and eukaryotes.</title>
        <authorList>
            <person name="Spang A."/>
            <person name="Saw J.H."/>
            <person name="Jorgensen S.L."/>
            <person name="Zaremba-Niedzwiedzka K."/>
            <person name="Martijn J."/>
            <person name="Lind A.E."/>
            <person name="van Eijk R."/>
            <person name="Schleper C."/>
            <person name="Guy L."/>
            <person name="Ettema T.J."/>
        </authorList>
    </citation>
    <scope>NUCLEOTIDE SEQUENCE</scope>
</reference>
<dbReference type="AlphaFoldDB" id="A0A0F8YSB6"/>
<accession>A0A0F8YSB6</accession>
<organism evidence="1">
    <name type="scientific">marine sediment metagenome</name>
    <dbReference type="NCBI Taxonomy" id="412755"/>
    <lineage>
        <taxon>unclassified sequences</taxon>
        <taxon>metagenomes</taxon>
        <taxon>ecological metagenomes</taxon>
    </lineage>
</organism>
<evidence type="ECO:0008006" key="2">
    <source>
        <dbReference type="Google" id="ProtNLM"/>
    </source>
</evidence>
<sequence>LSSPLLYEVGLGAAVEKLTEQIQERYGIKSVFEDEGQPQPPDSDIDILVLLNGPVTSWRDIKIAAKALYPLMLRLDRTIDARPINLFDYEKAEAPLYVQARREGISA</sequence>
<evidence type="ECO:0000313" key="1">
    <source>
        <dbReference type="EMBL" id="KKK76685.1"/>
    </source>
</evidence>
<protein>
    <recommendedName>
        <fullName evidence="2">Polymerase nucleotidyl transferase domain-containing protein</fullName>
    </recommendedName>
</protein>
<proteinExistence type="predicted"/>
<name>A0A0F8YSB6_9ZZZZ</name>
<dbReference type="SUPFAM" id="SSF81301">
    <property type="entry name" value="Nucleotidyltransferase"/>
    <property type="match status" value="1"/>
</dbReference>
<feature type="non-terminal residue" evidence="1">
    <location>
        <position position="1"/>
    </location>
</feature>
<gene>
    <name evidence="1" type="ORF">LCGC14_2861140</name>
</gene>
<dbReference type="InterPro" id="IPR043519">
    <property type="entry name" value="NT_sf"/>
</dbReference>